<dbReference type="EC" id="3.1.3.16" evidence="10"/>
<dbReference type="PRINTS" id="PR00114">
    <property type="entry name" value="STPHPHTASE"/>
</dbReference>
<comment type="similarity">
    <text evidence="1 10">Belongs to the PPP phosphatase family.</text>
</comment>
<dbReference type="PANTHER" id="PTHR11668">
    <property type="entry name" value="SERINE/THREONINE PROTEIN PHOSPHATASE"/>
    <property type="match status" value="1"/>
</dbReference>
<dbReference type="GO" id="GO:0097723">
    <property type="term" value="P:amoeboid sperm motility"/>
    <property type="evidence" value="ECO:0007669"/>
    <property type="project" value="UniProtKB-ARBA"/>
</dbReference>
<comment type="catalytic activity">
    <reaction evidence="8 10">
        <text>O-phospho-L-threonyl-[protein] + H2O = L-threonyl-[protein] + phosphate</text>
        <dbReference type="Rhea" id="RHEA:47004"/>
        <dbReference type="Rhea" id="RHEA-COMP:11060"/>
        <dbReference type="Rhea" id="RHEA-COMP:11605"/>
        <dbReference type="ChEBI" id="CHEBI:15377"/>
        <dbReference type="ChEBI" id="CHEBI:30013"/>
        <dbReference type="ChEBI" id="CHEBI:43474"/>
        <dbReference type="ChEBI" id="CHEBI:61977"/>
        <dbReference type="EC" id="3.1.3.16"/>
    </reaction>
</comment>
<dbReference type="GO" id="GO:0018991">
    <property type="term" value="P:egg-laying behavior"/>
    <property type="evidence" value="ECO:0007669"/>
    <property type="project" value="UniProtKB-ARBA"/>
</dbReference>
<dbReference type="GO" id="GO:0005737">
    <property type="term" value="C:cytoplasm"/>
    <property type="evidence" value="ECO:0007669"/>
    <property type="project" value="TreeGrafter"/>
</dbReference>
<dbReference type="GO" id="GO:0031272">
    <property type="term" value="P:regulation of pseudopodium assembly"/>
    <property type="evidence" value="ECO:0007669"/>
    <property type="project" value="UniProtKB-ARBA"/>
</dbReference>
<keyword evidence="13" id="KW-1185">Reference proteome</keyword>
<evidence type="ECO:0000256" key="2">
    <source>
        <dbReference type="ARBA" id="ARBA00022723"/>
    </source>
</evidence>
<comment type="function">
    <text evidence="9">Probable phosphatase which plays a redundant role with gsp-4 in spermatogenesis by regulating sister chromatid segregation during meiosis. In addition, involved in sperm motility by controlling the dynamic disassembly of major sperm proteins (MSP) in the spermatozoan pseudopodium.</text>
</comment>
<dbReference type="WBParaSite" id="ASIM_0001121301-mRNA-1">
    <property type="protein sequence ID" value="ASIM_0001121301-mRNA-1"/>
    <property type="gene ID" value="ASIM_0001121301"/>
</dbReference>
<evidence type="ECO:0000256" key="1">
    <source>
        <dbReference type="ARBA" id="ARBA00008294"/>
    </source>
</evidence>
<dbReference type="InterPro" id="IPR050341">
    <property type="entry name" value="PP1_catalytic_subunit"/>
</dbReference>
<dbReference type="GO" id="GO:0007060">
    <property type="term" value="P:male meiosis chromosome segregation"/>
    <property type="evidence" value="ECO:0007669"/>
    <property type="project" value="UniProtKB-ARBA"/>
</dbReference>
<sequence length="348" mass="39259">MNESNANDMIIRLLSVGFPDKGLTKTVKENEIIALCRELVKLNILEFICIVIKNITQLNAKIADNNENKIEVKAKEIFLNQSSLIEIDPPVRICGDTHGQYGDTLRLFSRGGFPPTSNYLFLGDYVDRGRQNLENICLLLCYKIRFPNNFFMLRGNHECSNVNRVYGFYEECNRRYQSPRMWQAFQDTFQCMPLVALVGERILCMHGGISPQLKSLQQLRQIQRPCDASGPSLEMDLLWADPVVGLTGFQANMRGASYGFGPDILATMCKTLNIDLVARAHQVVQDGYEFFGSRKLVTIFSAPHYCGQFDNAAAMMIVDENLVCSFQILRPTIGRGITRMVPTSVGKC</sequence>
<dbReference type="SUPFAM" id="SSF56300">
    <property type="entry name" value="Metallo-dependent phosphatases"/>
    <property type="match status" value="1"/>
</dbReference>
<dbReference type="FunFam" id="3.60.21.10:FF:000026">
    <property type="entry name" value="Serine/threonine-protein phosphatase"/>
    <property type="match status" value="1"/>
</dbReference>
<evidence type="ECO:0000256" key="3">
    <source>
        <dbReference type="ARBA" id="ARBA00022801"/>
    </source>
</evidence>
<keyword evidence="3 10" id="KW-0378">Hydrolase</keyword>
<dbReference type="SMART" id="SM00156">
    <property type="entry name" value="PP2Ac"/>
    <property type="match status" value="1"/>
</dbReference>
<proteinExistence type="inferred from homology"/>
<dbReference type="Gene3D" id="3.60.21.10">
    <property type="match status" value="1"/>
</dbReference>
<keyword evidence="5" id="KW-0464">Manganese</keyword>
<dbReference type="GO" id="GO:0000785">
    <property type="term" value="C:chromatin"/>
    <property type="evidence" value="ECO:0007669"/>
    <property type="project" value="UniProtKB-ARBA"/>
</dbReference>
<evidence type="ECO:0000256" key="7">
    <source>
        <dbReference type="ARBA" id="ARBA00047761"/>
    </source>
</evidence>
<dbReference type="OrthoDB" id="1930084at2759"/>
<dbReference type="Proteomes" id="UP000267096">
    <property type="component" value="Unassembled WGS sequence"/>
</dbReference>
<feature type="domain" description="Serine/threonine specific protein phosphatases" evidence="11">
    <location>
        <begin position="153"/>
        <end position="158"/>
    </location>
</feature>
<evidence type="ECO:0000256" key="8">
    <source>
        <dbReference type="ARBA" id="ARBA00048336"/>
    </source>
</evidence>
<evidence type="ECO:0000313" key="12">
    <source>
        <dbReference type="EMBL" id="VDK43613.1"/>
    </source>
</evidence>
<evidence type="ECO:0000313" key="14">
    <source>
        <dbReference type="WBParaSite" id="ASIM_0001121301-mRNA-1"/>
    </source>
</evidence>
<keyword evidence="4" id="KW-0904">Protein phosphatase</keyword>
<evidence type="ECO:0000256" key="4">
    <source>
        <dbReference type="ARBA" id="ARBA00022912"/>
    </source>
</evidence>
<dbReference type="GO" id="GO:0004722">
    <property type="term" value="F:protein serine/threonine phosphatase activity"/>
    <property type="evidence" value="ECO:0007669"/>
    <property type="project" value="UniProtKB-EC"/>
</dbReference>
<dbReference type="GO" id="GO:0005634">
    <property type="term" value="C:nucleus"/>
    <property type="evidence" value="ECO:0007669"/>
    <property type="project" value="TreeGrafter"/>
</dbReference>
<dbReference type="InterPro" id="IPR029052">
    <property type="entry name" value="Metallo-depent_PP-like"/>
</dbReference>
<evidence type="ECO:0000256" key="9">
    <source>
        <dbReference type="ARBA" id="ARBA00054219"/>
    </source>
</evidence>
<dbReference type="PROSITE" id="PS00125">
    <property type="entry name" value="SER_THR_PHOSPHATASE"/>
    <property type="match status" value="1"/>
</dbReference>
<evidence type="ECO:0000256" key="6">
    <source>
        <dbReference type="ARBA" id="ARBA00037818"/>
    </source>
</evidence>
<evidence type="ECO:0000256" key="10">
    <source>
        <dbReference type="RuleBase" id="RU004273"/>
    </source>
</evidence>
<dbReference type="GO" id="GO:0031143">
    <property type="term" value="C:pseudopodium"/>
    <property type="evidence" value="ECO:0007669"/>
    <property type="project" value="UniProtKB-SubCell"/>
</dbReference>
<dbReference type="EMBL" id="UYRR01031017">
    <property type="protein sequence ID" value="VDK43613.1"/>
    <property type="molecule type" value="Genomic_DNA"/>
</dbReference>
<evidence type="ECO:0000256" key="5">
    <source>
        <dbReference type="ARBA" id="ARBA00023211"/>
    </source>
</evidence>
<evidence type="ECO:0000259" key="11">
    <source>
        <dbReference type="PROSITE" id="PS00125"/>
    </source>
</evidence>
<accession>A0A0M3JT74</accession>
<dbReference type="AlphaFoldDB" id="A0A0M3JT74"/>
<dbReference type="InterPro" id="IPR004843">
    <property type="entry name" value="Calcineurin-like_PHP"/>
</dbReference>
<dbReference type="GO" id="GO:0046872">
    <property type="term" value="F:metal ion binding"/>
    <property type="evidence" value="ECO:0007669"/>
    <property type="project" value="UniProtKB-KW"/>
</dbReference>
<protein>
    <recommendedName>
        <fullName evidence="10">Serine/threonine-protein phosphatase</fullName>
        <ecNumber evidence="10">3.1.3.16</ecNumber>
    </recommendedName>
</protein>
<name>A0A0M3JT74_ANISI</name>
<dbReference type="PANTHER" id="PTHR11668:SF398">
    <property type="entry name" value="SERINE_THREONINE-PROTEIN PHOSPHATASE"/>
    <property type="match status" value="1"/>
</dbReference>
<comment type="catalytic activity">
    <reaction evidence="7">
        <text>O-phospho-L-seryl-[protein] + H2O = L-seryl-[protein] + phosphate</text>
        <dbReference type="Rhea" id="RHEA:20629"/>
        <dbReference type="Rhea" id="RHEA-COMP:9863"/>
        <dbReference type="Rhea" id="RHEA-COMP:11604"/>
        <dbReference type="ChEBI" id="CHEBI:15377"/>
        <dbReference type="ChEBI" id="CHEBI:29999"/>
        <dbReference type="ChEBI" id="CHEBI:43474"/>
        <dbReference type="ChEBI" id="CHEBI:83421"/>
        <dbReference type="EC" id="3.1.3.16"/>
    </reaction>
</comment>
<gene>
    <name evidence="12" type="ORF">ASIM_LOCUS10771</name>
</gene>
<dbReference type="Pfam" id="PF00149">
    <property type="entry name" value="Metallophos"/>
    <property type="match status" value="1"/>
</dbReference>
<evidence type="ECO:0000313" key="13">
    <source>
        <dbReference type="Proteomes" id="UP000267096"/>
    </source>
</evidence>
<reference evidence="12 13" key="2">
    <citation type="submission" date="2018-11" db="EMBL/GenBank/DDBJ databases">
        <authorList>
            <consortium name="Pathogen Informatics"/>
        </authorList>
    </citation>
    <scope>NUCLEOTIDE SEQUENCE [LARGE SCALE GENOMIC DNA]</scope>
</reference>
<comment type="subcellular location">
    <subcellularLocation>
        <location evidence="6">Cell projection</location>
        <location evidence="6">Pseudopodium</location>
    </subcellularLocation>
</comment>
<organism evidence="14">
    <name type="scientific">Anisakis simplex</name>
    <name type="common">Herring worm</name>
    <dbReference type="NCBI Taxonomy" id="6269"/>
    <lineage>
        <taxon>Eukaryota</taxon>
        <taxon>Metazoa</taxon>
        <taxon>Ecdysozoa</taxon>
        <taxon>Nematoda</taxon>
        <taxon>Chromadorea</taxon>
        <taxon>Rhabditida</taxon>
        <taxon>Spirurina</taxon>
        <taxon>Ascaridomorpha</taxon>
        <taxon>Ascaridoidea</taxon>
        <taxon>Anisakidae</taxon>
        <taxon>Anisakis</taxon>
        <taxon>Anisakis simplex complex</taxon>
    </lineage>
</organism>
<dbReference type="InterPro" id="IPR006186">
    <property type="entry name" value="Ser/Thr-sp_prot-phosphatase"/>
</dbReference>
<keyword evidence="2" id="KW-0479">Metal-binding</keyword>
<reference evidence="14" key="1">
    <citation type="submission" date="2017-02" db="UniProtKB">
        <authorList>
            <consortium name="WormBaseParasite"/>
        </authorList>
    </citation>
    <scope>IDENTIFICATION</scope>
</reference>